<protein>
    <submittedName>
        <fullName evidence="2">Uncharacterized protein</fullName>
    </submittedName>
</protein>
<evidence type="ECO:0000256" key="1">
    <source>
        <dbReference type="SAM" id="MobiDB-lite"/>
    </source>
</evidence>
<dbReference type="AlphaFoldDB" id="A0A8J5LVE5"/>
<evidence type="ECO:0000313" key="3">
    <source>
        <dbReference type="Proteomes" id="UP000709295"/>
    </source>
</evidence>
<feature type="region of interest" description="Disordered" evidence="1">
    <location>
        <begin position="32"/>
        <end position="55"/>
    </location>
</feature>
<sequence length="95" mass="10649">MATVRPTSVVQVIQTHSNADSLGEGEIFEVVSPVRPGGRPNQKASTKKTKKKRGVIDARHDSNMHHMQLDLSVLSKMLLEDHTLNSSEKTLRQYR</sequence>
<gene>
    <name evidence="2" type="ORF">JG688_00017350</name>
</gene>
<feature type="non-terminal residue" evidence="2">
    <location>
        <position position="95"/>
    </location>
</feature>
<keyword evidence="3" id="KW-1185">Reference proteome</keyword>
<dbReference type="EMBL" id="JAENGY010002528">
    <property type="protein sequence ID" value="KAG6943955.1"/>
    <property type="molecule type" value="Genomic_DNA"/>
</dbReference>
<proteinExistence type="predicted"/>
<comment type="caution">
    <text evidence="2">The sequence shown here is derived from an EMBL/GenBank/DDBJ whole genome shotgun (WGS) entry which is preliminary data.</text>
</comment>
<dbReference type="Proteomes" id="UP000709295">
    <property type="component" value="Unassembled WGS sequence"/>
</dbReference>
<reference evidence="2" key="1">
    <citation type="submission" date="2021-01" db="EMBL/GenBank/DDBJ databases">
        <title>Phytophthora aleatoria, a newly-described species from Pinus radiata is distinct from Phytophthora cactorum isolates based on comparative genomics.</title>
        <authorList>
            <person name="Mcdougal R."/>
            <person name="Panda P."/>
            <person name="Williams N."/>
            <person name="Studholme D.J."/>
        </authorList>
    </citation>
    <scope>NUCLEOTIDE SEQUENCE</scope>
    <source>
        <strain evidence="2">NZFS 4037</strain>
    </source>
</reference>
<accession>A0A8J5LVE5</accession>
<organism evidence="2 3">
    <name type="scientific">Phytophthora aleatoria</name>
    <dbReference type="NCBI Taxonomy" id="2496075"/>
    <lineage>
        <taxon>Eukaryota</taxon>
        <taxon>Sar</taxon>
        <taxon>Stramenopiles</taxon>
        <taxon>Oomycota</taxon>
        <taxon>Peronosporomycetes</taxon>
        <taxon>Peronosporales</taxon>
        <taxon>Peronosporaceae</taxon>
        <taxon>Phytophthora</taxon>
    </lineage>
</organism>
<evidence type="ECO:0000313" key="2">
    <source>
        <dbReference type="EMBL" id="KAG6943955.1"/>
    </source>
</evidence>
<name>A0A8J5LVE5_9STRA</name>